<evidence type="ECO:0000256" key="1">
    <source>
        <dbReference type="SAM" id="SignalP"/>
    </source>
</evidence>
<proteinExistence type="predicted"/>
<keyword evidence="1" id="KW-0732">Signal</keyword>
<dbReference type="AlphaFoldDB" id="A0A6I4IV87"/>
<protein>
    <recommendedName>
        <fullName evidence="4">Aromatic hydrocarbon degradation protein</fullName>
    </recommendedName>
</protein>
<keyword evidence="3" id="KW-1185">Reference proteome</keyword>
<evidence type="ECO:0000313" key="3">
    <source>
        <dbReference type="Proteomes" id="UP000431264"/>
    </source>
</evidence>
<dbReference type="RefSeq" id="WP_140999175.1">
    <property type="nucleotide sequence ID" value="NZ_VDCZ01000015.1"/>
</dbReference>
<sequence length="416" mass="45969">MIKNCIICLVLLVSTIAFSQRNTSSPYSFYGLGELKFKGTQSSRAMGGLGIEGDSVSLNLLNPASYSHLKLTTLGVGGTTSFTNLYNESTSENAKNTGLDYLAVGIPMGKFGASFGLMPFSAVGYNISNTEEDEFGIQTITTSTGVGNINRFFVGGSYMFNKNISVGADIQYNFGTIETKSNERISNIQLQSRELNSSRITGMSLNFGALYNRKITDKHSLYASLTYAPEAKLNSENERNLATVTYTASGAEVVNDSEDVPVNNTDIVIPSKLAVGLGIGERNKWMVGTEITFQNNSKLVNRFDDFTGGTYEDSQKYVVGGYYIPKFDSYTSYLNRVVYRAGFRYENIGLVIKDKSIKDYGMNFGFGLPLGYSKIDLGFEYGVRGTKYYNLIRENYFNISVGLSLSDKWFKKRKID</sequence>
<dbReference type="Gene3D" id="2.40.160.60">
    <property type="entry name" value="Outer membrane protein transport protein (OMPP1/FadL/TodX)"/>
    <property type="match status" value="1"/>
</dbReference>
<evidence type="ECO:0000313" key="2">
    <source>
        <dbReference type="EMBL" id="MVO10750.1"/>
    </source>
</evidence>
<name>A0A6I4IV87_9FLAO</name>
<evidence type="ECO:0008006" key="4">
    <source>
        <dbReference type="Google" id="ProtNLM"/>
    </source>
</evidence>
<reference evidence="3" key="1">
    <citation type="submission" date="2019-05" db="EMBL/GenBank/DDBJ databases">
        <title>Flavobacterium profundi sp. nov., isolated from a deep-sea seamount.</title>
        <authorList>
            <person name="Zhang D.-C."/>
        </authorList>
    </citation>
    <scope>NUCLEOTIDE SEQUENCE [LARGE SCALE GENOMIC DNA]</scope>
    <source>
        <strain evidence="3">TP390</strain>
    </source>
</reference>
<comment type="caution">
    <text evidence="2">The sequence shown here is derived from an EMBL/GenBank/DDBJ whole genome shotgun (WGS) entry which is preliminary data.</text>
</comment>
<dbReference type="Proteomes" id="UP000431264">
    <property type="component" value="Unassembled WGS sequence"/>
</dbReference>
<dbReference type="SUPFAM" id="SSF56935">
    <property type="entry name" value="Porins"/>
    <property type="match status" value="1"/>
</dbReference>
<dbReference type="OrthoDB" id="1491239at2"/>
<gene>
    <name evidence="2" type="ORF">GOQ30_16385</name>
</gene>
<feature type="signal peptide" evidence="1">
    <location>
        <begin position="1"/>
        <end position="19"/>
    </location>
</feature>
<accession>A0A6I4IV87</accession>
<organism evidence="2 3">
    <name type="scientific">Flavobacterium profundi</name>
    <dbReference type="NCBI Taxonomy" id="1774945"/>
    <lineage>
        <taxon>Bacteria</taxon>
        <taxon>Pseudomonadati</taxon>
        <taxon>Bacteroidota</taxon>
        <taxon>Flavobacteriia</taxon>
        <taxon>Flavobacteriales</taxon>
        <taxon>Flavobacteriaceae</taxon>
        <taxon>Flavobacterium</taxon>
    </lineage>
</organism>
<dbReference type="EMBL" id="WQLW01000015">
    <property type="protein sequence ID" value="MVO10750.1"/>
    <property type="molecule type" value="Genomic_DNA"/>
</dbReference>
<feature type="chain" id="PRO_5026297919" description="Aromatic hydrocarbon degradation protein" evidence="1">
    <location>
        <begin position="20"/>
        <end position="416"/>
    </location>
</feature>